<keyword evidence="14" id="KW-0769">Symport</keyword>
<feature type="transmembrane region" description="Helical" evidence="15">
    <location>
        <begin position="64"/>
        <end position="84"/>
    </location>
</feature>
<keyword evidence="5 15" id="KW-0716">Sensory transduction</keyword>
<feature type="transmembrane region" description="Helical" evidence="15">
    <location>
        <begin position="705"/>
        <end position="722"/>
    </location>
</feature>
<keyword evidence="15" id="KW-0675">Receptor</keyword>
<feature type="transmembrane region" description="Helical" evidence="15">
    <location>
        <begin position="763"/>
        <end position="786"/>
    </location>
</feature>
<feature type="transmembrane region" description="Helical" evidence="15">
    <location>
        <begin position="283"/>
        <end position="307"/>
    </location>
</feature>
<dbReference type="PROSITE" id="PS50262">
    <property type="entry name" value="G_PROTEIN_RECEP_F1_2"/>
    <property type="match status" value="2"/>
</dbReference>
<accession>A0ABQ8MLN2</accession>
<feature type="region of interest" description="Disordered" evidence="16">
    <location>
        <begin position="1399"/>
        <end position="1419"/>
    </location>
</feature>
<dbReference type="PROSITE" id="PS00610">
    <property type="entry name" value="NA_NEUROTRAN_SYMP_1"/>
    <property type="match status" value="1"/>
</dbReference>
<dbReference type="Pfam" id="PF00001">
    <property type="entry name" value="7tm_1"/>
    <property type="match status" value="2"/>
</dbReference>
<keyword evidence="11" id="KW-1015">Disulfide bond</keyword>
<keyword evidence="15" id="KW-0297">G-protein coupled receptor</keyword>
<evidence type="ECO:0000259" key="17">
    <source>
        <dbReference type="PROSITE" id="PS50262"/>
    </source>
</evidence>
<evidence type="ECO:0000256" key="5">
    <source>
        <dbReference type="ARBA" id="ARBA00022606"/>
    </source>
</evidence>
<comment type="subcellular location">
    <subcellularLocation>
        <location evidence="1 15">Membrane</location>
        <topology evidence="1 15">Multi-pass membrane protein</topology>
    </subcellularLocation>
</comment>
<feature type="transmembrane region" description="Helical" evidence="15">
    <location>
        <begin position="254"/>
        <end position="271"/>
    </location>
</feature>
<dbReference type="InterPro" id="IPR000276">
    <property type="entry name" value="GPCR_Rhodpsn"/>
</dbReference>
<evidence type="ECO:0000256" key="4">
    <source>
        <dbReference type="ARBA" id="ARBA00022553"/>
    </source>
</evidence>
<feature type="transmembrane region" description="Helical" evidence="15">
    <location>
        <begin position="453"/>
        <end position="478"/>
    </location>
</feature>
<comment type="similarity">
    <text evidence="14">Belongs to the sodium:neurotransmitter symporter (SNF) (TC 2.A.22) family.</text>
</comment>
<dbReference type="PANTHER" id="PTHR11616">
    <property type="entry name" value="SODIUM/CHLORIDE DEPENDENT TRANSPORTER"/>
    <property type="match status" value="1"/>
</dbReference>
<comment type="caution">
    <text evidence="18">The sequence shown here is derived from an EMBL/GenBank/DDBJ whole genome shotgun (WGS) entry which is preliminary data.</text>
</comment>
<evidence type="ECO:0000256" key="7">
    <source>
        <dbReference type="ARBA" id="ARBA00022925"/>
    </source>
</evidence>
<dbReference type="PROSITE" id="PS00754">
    <property type="entry name" value="NA_NEUROTRAN_SYMP_2"/>
    <property type="match status" value="1"/>
</dbReference>
<dbReference type="InterPro" id="IPR001760">
    <property type="entry name" value="Opsin"/>
</dbReference>
<proteinExistence type="inferred from homology"/>
<keyword evidence="13" id="KW-0844">Vision</keyword>
<dbReference type="InterPro" id="IPR037272">
    <property type="entry name" value="SNS_sf"/>
</dbReference>
<evidence type="ECO:0000256" key="13">
    <source>
        <dbReference type="ARBA" id="ARBA00023305"/>
    </source>
</evidence>
<feature type="domain" description="G-protein coupled receptors family 1 profile" evidence="17">
    <location>
        <begin position="1124"/>
        <end position="1376"/>
    </location>
</feature>
<evidence type="ECO:0000256" key="10">
    <source>
        <dbReference type="ARBA" id="ARBA00023136"/>
    </source>
</evidence>
<dbReference type="PANTHER" id="PTHR11616:SF249">
    <property type="entry name" value="SOLUTE CARRIER FAMILY 6 MEMBER 22, TANDEM DUPLICATE 2 ISOFORM X2-RELATED"/>
    <property type="match status" value="1"/>
</dbReference>
<dbReference type="PRINTS" id="PR00238">
    <property type="entry name" value="OPSIN"/>
</dbReference>
<feature type="transmembrane region" description="Helical" evidence="15">
    <location>
        <begin position="926"/>
        <end position="946"/>
    </location>
</feature>
<evidence type="ECO:0000256" key="8">
    <source>
        <dbReference type="ARBA" id="ARBA00022989"/>
    </source>
</evidence>
<name>A0ABQ8MLN2_LABRO</name>
<feature type="transmembrane region" description="Helical" evidence="15">
    <location>
        <begin position="1110"/>
        <end position="1133"/>
    </location>
</feature>
<evidence type="ECO:0000256" key="12">
    <source>
        <dbReference type="ARBA" id="ARBA00023180"/>
    </source>
</evidence>
<dbReference type="InterPro" id="IPR037114">
    <property type="entry name" value="Rhodopsin_N_sf"/>
</dbReference>
<evidence type="ECO:0000256" key="2">
    <source>
        <dbReference type="ARBA" id="ARBA00022448"/>
    </source>
</evidence>
<keyword evidence="19" id="KW-1185">Reference proteome</keyword>
<dbReference type="InterPro" id="IPR000175">
    <property type="entry name" value="Na/ntran_symport"/>
</dbReference>
<dbReference type="InterPro" id="IPR027430">
    <property type="entry name" value="Retinal_BS"/>
</dbReference>
<keyword evidence="4" id="KW-0597">Phosphoprotein</keyword>
<feature type="transmembrane region" description="Helical" evidence="15">
    <location>
        <begin position="343"/>
        <end position="361"/>
    </location>
</feature>
<gene>
    <name evidence="18" type="ORF">H4Q32_012337</name>
</gene>
<dbReference type="Gene3D" id="4.10.840.10">
    <property type="entry name" value="Rhodopsin, N-terminal domain"/>
    <property type="match status" value="1"/>
</dbReference>
<keyword evidence="2 14" id="KW-0813">Transport</keyword>
<feature type="transmembrane region" description="Helical" evidence="15">
    <location>
        <begin position="313"/>
        <end position="331"/>
    </location>
</feature>
<feature type="transmembrane region" description="Helical" evidence="15">
    <location>
        <begin position="423"/>
        <end position="441"/>
    </location>
</feature>
<feature type="transmembrane region" description="Helical" evidence="15">
    <location>
        <begin position="117"/>
        <end position="137"/>
    </location>
</feature>
<feature type="transmembrane region" description="Helical" evidence="15">
    <location>
        <begin position="834"/>
        <end position="856"/>
    </location>
</feature>
<keyword evidence="15" id="KW-0807">Transducer</keyword>
<feature type="transmembrane region" description="Helical" evidence="15">
    <location>
        <begin position="1145"/>
        <end position="1169"/>
    </location>
</feature>
<dbReference type="Pfam" id="PF00209">
    <property type="entry name" value="SNF"/>
    <property type="match status" value="3"/>
</dbReference>
<organism evidence="18 19">
    <name type="scientific">Labeo rohita</name>
    <name type="common">Indian major carp</name>
    <name type="synonym">Cyprinus rohita</name>
    <dbReference type="NCBI Taxonomy" id="84645"/>
    <lineage>
        <taxon>Eukaryota</taxon>
        <taxon>Metazoa</taxon>
        <taxon>Chordata</taxon>
        <taxon>Craniata</taxon>
        <taxon>Vertebrata</taxon>
        <taxon>Euteleostomi</taxon>
        <taxon>Actinopterygii</taxon>
        <taxon>Neopterygii</taxon>
        <taxon>Teleostei</taxon>
        <taxon>Ostariophysi</taxon>
        <taxon>Cypriniformes</taxon>
        <taxon>Cyprinidae</taxon>
        <taxon>Labeoninae</taxon>
        <taxon>Labeonini</taxon>
        <taxon>Labeo</taxon>
    </lineage>
</organism>
<feature type="transmembrane region" description="Helical" evidence="15">
    <location>
        <begin position="203"/>
        <end position="222"/>
    </location>
</feature>
<evidence type="ECO:0000256" key="11">
    <source>
        <dbReference type="ARBA" id="ARBA00023157"/>
    </source>
</evidence>
<reference evidence="18 19" key="1">
    <citation type="submission" date="2022-01" db="EMBL/GenBank/DDBJ databases">
        <title>A high-quality chromosome-level genome assembly of rohu carp, Labeo rohita.</title>
        <authorList>
            <person name="Arick M.A. II"/>
            <person name="Hsu C.-Y."/>
            <person name="Magbanua Z."/>
            <person name="Pechanova O."/>
            <person name="Grover C."/>
            <person name="Miller E."/>
            <person name="Thrash A."/>
            <person name="Ezzel L."/>
            <person name="Alam S."/>
            <person name="Benzie J."/>
            <person name="Hamilton M."/>
            <person name="Karsi A."/>
            <person name="Lawrence M.L."/>
            <person name="Peterson D.G."/>
        </authorList>
    </citation>
    <scope>NUCLEOTIDE SEQUENCE [LARGE SCALE GENOMIC DNA]</scope>
    <source>
        <strain evidence="19">BAU-BD-2019</strain>
        <tissue evidence="18">Blood</tissue>
    </source>
</reference>
<evidence type="ECO:0000256" key="14">
    <source>
        <dbReference type="RuleBase" id="RU003732"/>
    </source>
</evidence>
<evidence type="ECO:0000256" key="3">
    <source>
        <dbReference type="ARBA" id="ARBA00022543"/>
    </source>
</evidence>
<evidence type="ECO:0000313" key="18">
    <source>
        <dbReference type="EMBL" id="KAI2663744.1"/>
    </source>
</evidence>
<keyword evidence="8 15" id="KW-1133">Transmembrane helix</keyword>
<evidence type="ECO:0000256" key="6">
    <source>
        <dbReference type="ARBA" id="ARBA00022692"/>
    </source>
</evidence>
<dbReference type="Gene3D" id="1.20.1070.10">
    <property type="entry name" value="Rhodopsin 7-helix transmembrane proteins"/>
    <property type="match status" value="2"/>
</dbReference>
<evidence type="ECO:0000256" key="15">
    <source>
        <dbReference type="RuleBase" id="RU004951"/>
    </source>
</evidence>
<feature type="transmembrane region" description="Helical" evidence="15">
    <location>
        <begin position="1273"/>
        <end position="1293"/>
    </location>
</feature>
<dbReference type="SUPFAM" id="SSF161070">
    <property type="entry name" value="SNF-like"/>
    <property type="match status" value="1"/>
</dbReference>
<dbReference type="PRINTS" id="PR00579">
    <property type="entry name" value="RHODOPSIN"/>
</dbReference>
<feature type="domain" description="G-protein coupled receptors family 1 profile" evidence="17">
    <location>
        <begin position="777"/>
        <end position="1029"/>
    </location>
</feature>
<dbReference type="Pfam" id="PF10413">
    <property type="entry name" value="Rhodopsin_N"/>
    <property type="match status" value="3"/>
</dbReference>
<dbReference type="InterPro" id="IPR000732">
    <property type="entry name" value="Rhodopsin"/>
</dbReference>
<feature type="transmembrane region" description="Helical" evidence="15">
    <location>
        <begin position="1223"/>
        <end position="1243"/>
    </location>
</feature>
<evidence type="ECO:0000256" key="1">
    <source>
        <dbReference type="ARBA" id="ARBA00004141"/>
    </source>
</evidence>
<keyword evidence="12" id="KW-0325">Glycoprotein</keyword>
<dbReference type="SUPFAM" id="SSF81321">
    <property type="entry name" value="Family A G protein-coupled receptor-like"/>
    <property type="match status" value="2"/>
</dbReference>
<dbReference type="EMBL" id="JACTAM010000006">
    <property type="protein sequence ID" value="KAI2663744.1"/>
    <property type="molecule type" value="Genomic_DNA"/>
</dbReference>
<keyword evidence="9 15" id="KW-0157">Chromophore</keyword>
<comment type="similarity">
    <text evidence="15">Belongs to the G-protein coupled receptor 1 family. Opsin subfamily.</text>
</comment>
<feature type="transmembrane region" description="Helical" evidence="15">
    <location>
        <begin position="876"/>
        <end position="896"/>
    </location>
</feature>
<feature type="transmembrane region" description="Helical" evidence="15">
    <location>
        <begin position="381"/>
        <end position="402"/>
    </location>
</feature>
<keyword evidence="6 14" id="KW-0812">Transmembrane</keyword>
<feature type="transmembrane region" description="Helical" evidence="15">
    <location>
        <begin position="1181"/>
        <end position="1203"/>
    </location>
</feature>
<keyword evidence="10 15" id="KW-0472">Membrane</keyword>
<keyword evidence="7 15" id="KW-0681">Retinal protein</keyword>
<feature type="transmembrane region" description="Helical" evidence="15">
    <location>
        <begin position="1359"/>
        <end position="1379"/>
    </location>
</feature>
<feature type="transmembrane region" description="Helical" evidence="15">
    <location>
        <begin position="636"/>
        <end position="656"/>
    </location>
</feature>
<evidence type="ECO:0000256" key="9">
    <source>
        <dbReference type="ARBA" id="ARBA00022991"/>
    </source>
</evidence>
<comment type="caution">
    <text evidence="15">Lacks conserved residue(s) required for the propagation of feature annotation.</text>
</comment>
<feature type="transmembrane region" description="Helical" evidence="15">
    <location>
        <begin position="662"/>
        <end position="684"/>
    </location>
</feature>
<dbReference type="PRINTS" id="PR00237">
    <property type="entry name" value="GPCRRHODOPSN"/>
</dbReference>
<dbReference type="PROSITE" id="PS50267">
    <property type="entry name" value="NA_NEUROTRAN_SYMP_3"/>
    <property type="match status" value="1"/>
</dbReference>
<sequence>MEHSSRPEVKLNLMNGALVQPRPKPQQREQWANKLEFLLAVAGHIIGLGNVWRFPYLCYKNGGGAFFVPYVLFLFTCGIPLFFLETSLGQFTSQGGITCWRKICPLFEGLGYGSQVVVLYTGVYYIIILAWAFLYLFSSFSSELPWASCNNYWNTENCREFSKSNITEYSPEKSSSPVIEFWERRILGLSEGIEQIGNVRWDLALCLLLAWIICYFCVWKGVKSTGKNGIIFYLYPDPTRLTDPQVWMDAGSQIFYSYGVCTGVLTALGSYNKYDNNCYRDCVYLCLLNSLTSFVAGFAIFSVLGFMADEQGMDISMVAESALVTAISDMYPSFFQIGHRRKFLLLFICAASFLAGLLMVTEGGLYVFQLFDYYACSGMTLLTFAILQSICVGWVYGADCLYDSIEDMIGYRPWPFMKCCWKYLTPAICTGTFIFSLVKYTPLKFNNVYEYPWWGYAIGGFFTLSSTLLVPLWMIYLVGTTPGSMRQRVRVLCTPAEDLPDPKSPKQKLNTVTFETFTDLLTLRTVHTPNLLPHRDIVALWPEAWRTGLVKSPFEYIQSYLPEPWKISASGLYFYWSFLVYLSVGSHCWLQINTRNFVPVSYEVWYPPYLLKQDRASEKSLYTVLPGGSMAIKDTCFLFVFLNCFGLPVSVLMLMVTPLNLILGHLAFFWIHGYILLLPCWLYSSGSHMLCHWKLFCYTWWKEDFRISQVSYWSLFVLEIWAKMNGTEGNNFYIPMSNRTGLVRSPFEYPQYYLAEPWQFKVLAIYMFFLICFGLPINGLTLVVTAQHKKLRQPLNFILVNLAVAGTIMVCFGFTVTFYTAINGYFALGPTGCAIEGFMATLGGQIALWSLVVLAIERYIVVCKPMGSFKFSTNHALAGIGFTWIMALSCAAPPLVGWSRYIPEGMQCSCGPDYYTLNPKYSNESYVIYMFVCHFIFPVTVIFFTYGRLVCTVKAAAAQQQDSASTQKAEREVTRMVILMVLGFLVAWTPYASVAAWIFLNRGAAFSAQFMAIPAFFSKTSSIFNPIIYVLLNKQFRSCMLTTLFCGKNPLGDESSTVSTSKTEVSSWAKMNGTEGNNFYVPLSNRTGLVRSPFEYPQYYLAEPWQFKLLAIYIFTLICFGLPINGLTLVVTAQHKKLRQPLNFILVNLAVAGTIMVCFGFTVTFYTAINGYFVLGPTGCAVEGFMATLGGEVALWSLVVLAIERYIVVCKPMGSFKFSSTHAFAGIAFTWVMAMACAAPPLVGWSRYIPEGMQCSCGPDYYTLNPEYNNESYVIYMFVCHFILPVAVIFFTYGRLVCTVKAAAAQQQDSASTQKAEREVTRMVILMVLGFLVAWTPYATVAAWIFFNKGAAFSAQFMAIPAFFSKSSALYNPVIYVLLNKQFRNCMLTTLFCGKNPLGDEESSTVSTSKTEVSSVSPA</sequence>
<feature type="transmembrane region" description="Helical" evidence="15">
    <location>
        <begin position="977"/>
        <end position="1000"/>
    </location>
</feature>
<dbReference type="PROSITE" id="PS00238">
    <property type="entry name" value="OPSIN"/>
    <property type="match status" value="2"/>
</dbReference>
<dbReference type="PROSITE" id="PS00237">
    <property type="entry name" value="G_PROTEIN_RECEP_F1_1"/>
    <property type="match status" value="2"/>
</dbReference>
<dbReference type="InterPro" id="IPR019477">
    <property type="entry name" value="Rhodopsin_N"/>
</dbReference>
<protein>
    <recommendedName>
        <fullName evidence="14 15">Multifunctional fusion protein</fullName>
    </recommendedName>
    <domain>
        <recommendedName>
            <fullName evidence="14">Transporter</fullName>
        </recommendedName>
    </domain>
    <domain>
        <recommendedName>
            <fullName evidence="15">Rhodopsin</fullName>
        </recommendedName>
    </domain>
</protein>
<feature type="transmembrane region" description="Helical" evidence="15">
    <location>
        <begin position="1324"/>
        <end position="1347"/>
    </location>
</feature>
<dbReference type="InterPro" id="IPR017452">
    <property type="entry name" value="GPCR_Rhodpsn_7TM"/>
</dbReference>
<feature type="compositionally biased region" description="Low complexity" evidence="16">
    <location>
        <begin position="1404"/>
        <end position="1419"/>
    </location>
</feature>
<evidence type="ECO:0000256" key="16">
    <source>
        <dbReference type="SAM" id="MobiDB-lite"/>
    </source>
</evidence>
<dbReference type="Proteomes" id="UP000830375">
    <property type="component" value="Unassembled WGS sequence"/>
</dbReference>
<evidence type="ECO:0000313" key="19">
    <source>
        <dbReference type="Proteomes" id="UP000830375"/>
    </source>
</evidence>
<feature type="transmembrane region" description="Helical" evidence="15">
    <location>
        <begin position="798"/>
        <end position="822"/>
    </location>
</feature>
<keyword evidence="3 15" id="KW-0600">Photoreceptor protein</keyword>